<organism evidence="3 4">
    <name type="scientific">Methylobacterium organophilum</name>
    <dbReference type="NCBI Taxonomy" id="410"/>
    <lineage>
        <taxon>Bacteria</taxon>
        <taxon>Pseudomonadati</taxon>
        <taxon>Pseudomonadota</taxon>
        <taxon>Alphaproteobacteria</taxon>
        <taxon>Hyphomicrobiales</taxon>
        <taxon>Methylobacteriaceae</taxon>
        <taxon>Methylobacterium</taxon>
    </lineage>
</organism>
<dbReference type="Pfam" id="PF06230">
    <property type="entry name" value="LpxI_C"/>
    <property type="match status" value="1"/>
</dbReference>
<dbReference type="Proteomes" id="UP001055156">
    <property type="component" value="Unassembled WGS sequence"/>
</dbReference>
<dbReference type="PANTHER" id="PTHR39962:SF1">
    <property type="entry name" value="LPXI FAMILY PROTEIN"/>
    <property type="match status" value="1"/>
</dbReference>
<dbReference type="PANTHER" id="PTHR39962">
    <property type="entry name" value="BLL4848 PROTEIN"/>
    <property type="match status" value="1"/>
</dbReference>
<gene>
    <name evidence="3" type="primary">lpxI</name>
    <name evidence="3" type="ORF">LKMONMHP_0872</name>
</gene>
<dbReference type="InterPro" id="IPR053174">
    <property type="entry name" value="LpxI"/>
</dbReference>
<dbReference type="InterPro" id="IPR043167">
    <property type="entry name" value="LpxI_C_sf"/>
</dbReference>
<evidence type="ECO:0000259" key="2">
    <source>
        <dbReference type="Pfam" id="PF17930"/>
    </source>
</evidence>
<dbReference type="InterPro" id="IPR041255">
    <property type="entry name" value="LpxI_N"/>
</dbReference>
<dbReference type="Gene3D" id="3.40.50.20">
    <property type="match status" value="1"/>
</dbReference>
<dbReference type="Gene3D" id="3.40.140.80">
    <property type="match status" value="1"/>
</dbReference>
<protein>
    <submittedName>
        <fullName evidence="3">UDP-2,3-diacylglucosamine pyrophosphatase LpxI</fullName>
    </submittedName>
</protein>
<evidence type="ECO:0000313" key="4">
    <source>
        <dbReference type="Proteomes" id="UP001055156"/>
    </source>
</evidence>
<reference evidence="3" key="1">
    <citation type="journal article" date="2021" name="Front. Microbiol.">
        <title>Comprehensive Comparative Genomics and Phenotyping of Methylobacterium Species.</title>
        <authorList>
            <person name="Alessa O."/>
            <person name="Ogura Y."/>
            <person name="Fujitani Y."/>
            <person name="Takami H."/>
            <person name="Hayashi T."/>
            <person name="Sahin N."/>
            <person name="Tani A."/>
        </authorList>
    </citation>
    <scope>NUCLEOTIDE SEQUENCE</scope>
    <source>
        <strain evidence="3">NBRC 15689</strain>
    </source>
</reference>
<dbReference type="EMBL" id="BPQV01000002">
    <property type="protein sequence ID" value="GJE26028.1"/>
    <property type="molecule type" value="Genomic_DNA"/>
</dbReference>
<feature type="domain" description="LpxI C-terminal" evidence="1">
    <location>
        <begin position="144"/>
        <end position="282"/>
    </location>
</feature>
<feature type="domain" description="LpxI N-terminal" evidence="2">
    <location>
        <begin position="14"/>
        <end position="141"/>
    </location>
</feature>
<evidence type="ECO:0000259" key="1">
    <source>
        <dbReference type="Pfam" id="PF06230"/>
    </source>
</evidence>
<sequence>MTEAVAAPARADAIALIAGAGRLPQLVADSLDRAGRAYRVLAVRGFAERSMRARADATVDLLDIPGALAILKDWAPAGIVPAGSVARPNPAALLNAAHALRNRDMLKAIAGGDDRLLRGVLSLLEENGHRVMGVHEVAPDLLSPEGRLGLYAPDAAAETAIETGRTLLASLSPFDVGQAAVLAGARVIAIEGPEGTDRMLARARRLGRRAFGFGPATRASVLVKLPKRGQDLRIDLPAIGPRTVRNAAAAGCVGIAIGAGYTLVVDRPETVAAIDRHGMFLIGLKVDP</sequence>
<proteinExistence type="predicted"/>
<accession>A0ABQ4T338</accession>
<dbReference type="Pfam" id="PF17930">
    <property type="entry name" value="LpxI_N"/>
    <property type="match status" value="1"/>
</dbReference>
<reference evidence="3" key="2">
    <citation type="submission" date="2021-08" db="EMBL/GenBank/DDBJ databases">
        <authorList>
            <person name="Tani A."/>
            <person name="Ola A."/>
            <person name="Ogura Y."/>
            <person name="Katsura K."/>
            <person name="Hayashi T."/>
        </authorList>
    </citation>
    <scope>NUCLEOTIDE SEQUENCE</scope>
    <source>
        <strain evidence="3">NBRC 15689</strain>
    </source>
</reference>
<dbReference type="InterPro" id="IPR010415">
    <property type="entry name" value="LpxI_C"/>
</dbReference>
<name>A0ABQ4T338_METOR</name>
<comment type="caution">
    <text evidence="3">The sequence shown here is derived from an EMBL/GenBank/DDBJ whole genome shotgun (WGS) entry which is preliminary data.</text>
</comment>
<keyword evidence="4" id="KW-1185">Reference proteome</keyword>
<evidence type="ECO:0000313" key="3">
    <source>
        <dbReference type="EMBL" id="GJE26028.1"/>
    </source>
</evidence>